<dbReference type="RefSeq" id="WP_126096444.1">
    <property type="nucleotide sequence ID" value="NZ_JBEPLM010000004.1"/>
</dbReference>
<sequence length="85" mass="9521">MSGILTDSKAFLTLLKELLIFSGKTPKKGHSFLLTAMSRWREIDGVTGSELPREGDGRAAIDRPDFLERAWRELFSNPRGRMPGS</sequence>
<gene>
    <name evidence="1" type="ORF">ABID26_002898</name>
</gene>
<keyword evidence="2" id="KW-1185">Reference proteome</keyword>
<proteinExistence type="predicted"/>
<comment type="caution">
    <text evidence="1">The sequence shown here is derived from an EMBL/GenBank/DDBJ whole genome shotgun (WGS) entry which is preliminary data.</text>
</comment>
<accession>A0ABV2HSC7</accession>
<name>A0ABV2HSC7_9HYPH</name>
<protein>
    <submittedName>
        <fullName evidence="1">Uncharacterized protein</fullName>
    </submittedName>
</protein>
<evidence type="ECO:0000313" key="2">
    <source>
        <dbReference type="Proteomes" id="UP001549036"/>
    </source>
</evidence>
<reference evidence="1 2" key="1">
    <citation type="submission" date="2024-06" db="EMBL/GenBank/DDBJ databases">
        <title>Genomic Encyclopedia of Type Strains, Phase IV (KMG-IV): sequencing the most valuable type-strain genomes for metagenomic binning, comparative biology and taxonomic classification.</title>
        <authorList>
            <person name="Goeker M."/>
        </authorList>
    </citation>
    <scope>NUCLEOTIDE SEQUENCE [LARGE SCALE GENOMIC DNA]</scope>
    <source>
        <strain evidence="1 2">DSM 29846</strain>
    </source>
</reference>
<dbReference type="Proteomes" id="UP001549036">
    <property type="component" value="Unassembled WGS sequence"/>
</dbReference>
<organism evidence="1 2">
    <name type="scientific">Mesorhizobium shonense</name>
    <dbReference type="NCBI Taxonomy" id="1209948"/>
    <lineage>
        <taxon>Bacteria</taxon>
        <taxon>Pseudomonadati</taxon>
        <taxon>Pseudomonadota</taxon>
        <taxon>Alphaproteobacteria</taxon>
        <taxon>Hyphomicrobiales</taxon>
        <taxon>Phyllobacteriaceae</taxon>
        <taxon>Mesorhizobium</taxon>
    </lineage>
</organism>
<evidence type="ECO:0000313" key="1">
    <source>
        <dbReference type="EMBL" id="MET3593501.1"/>
    </source>
</evidence>
<dbReference type="EMBL" id="JBEPLM010000004">
    <property type="protein sequence ID" value="MET3593501.1"/>
    <property type="molecule type" value="Genomic_DNA"/>
</dbReference>